<accession>A0A833QQS7</accession>
<keyword evidence="8" id="KW-1185">Reference proteome</keyword>
<feature type="domain" description="DRBM" evidence="6">
    <location>
        <begin position="102"/>
        <end position="171"/>
    </location>
</feature>
<comment type="caution">
    <text evidence="7">The sequence shown here is derived from an EMBL/GenBank/DDBJ whole genome shotgun (WGS) entry which is preliminary data.</text>
</comment>
<dbReference type="AlphaFoldDB" id="A0A833QQS7"/>
<name>A0A833QQS7_9POAL</name>
<dbReference type="PANTHER" id="PTHR46031:SF16">
    <property type="entry name" value="DOUBLE-STRANDED RNA-BINDING PROTEIN 4"/>
    <property type="match status" value="1"/>
</dbReference>
<dbReference type="Proteomes" id="UP000623129">
    <property type="component" value="Unassembled WGS sequence"/>
</dbReference>
<organism evidence="7 8">
    <name type="scientific">Carex littledalei</name>
    <dbReference type="NCBI Taxonomy" id="544730"/>
    <lineage>
        <taxon>Eukaryota</taxon>
        <taxon>Viridiplantae</taxon>
        <taxon>Streptophyta</taxon>
        <taxon>Embryophyta</taxon>
        <taxon>Tracheophyta</taxon>
        <taxon>Spermatophyta</taxon>
        <taxon>Magnoliopsida</taxon>
        <taxon>Liliopsida</taxon>
        <taxon>Poales</taxon>
        <taxon>Cyperaceae</taxon>
        <taxon>Cyperoideae</taxon>
        <taxon>Cariceae</taxon>
        <taxon>Carex</taxon>
        <taxon>Carex subgen. Euthyceras</taxon>
    </lineage>
</organism>
<feature type="domain" description="DRBM" evidence="6">
    <location>
        <begin position="1"/>
        <end position="71"/>
    </location>
</feature>
<dbReference type="Pfam" id="PF00035">
    <property type="entry name" value="dsrm"/>
    <property type="match status" value="3"/>
</dbReference>
<proteinExistence type="predicted"/>
<reference evidence="7" key="1">
    <citation type="submission" date="2020-01" db="EMBL/GenBank/DDBJ databases">
        <title>Genome sequence of Kobresia littledalei, the first chromosome-level genome in the family Cyperaceae.</title>
        <authorList>
            <person name="Qu G."/>
        </authorList>
    </citation>
    <scope>NUCLEOTIDE SEQUENCE</scope>
    <source>
        <strain evidence="7">C.B.Clarke</strain>
        <tissue evidence="7">Leaf</tissue>
    </source>
</reference>
<evidence type="ECO:0000313" key="8">
    <source>
        <dbReference type="Proteomes" id="UP000623129"/>
    </source>
</evidence>
<evidence type="ECO:0000256" key="4">
    <source>
        <dbReference type="PROSITE-ProRule" id="PRU00266"/>
    </source>
</evidence>
<evidence type="ECO:0000256" key="5">
    <source>
        <dbReference type="SAM" id="MobiDB-lite"/>
    </source>
</evidence>
<dbReference type="SMART" id="SM00358">
    <property type="entry name" value="DSRM"/>
    <property type="match status" value="3"/>
</dbReference>
<dbReference type="EMBL" id="SWLB01000017">
    <property type="protein sequence ID" value="KAF3327549.1"/>
    <property type="molecule type" value="Genomic_DNA"/>
</dbReference>
<dbReference type="OrthoDB" id="5988181at2759"/>
<dbReference type="InterPro" id="IPR014720">
    <property type="entry name" value="dsRBD_dom"/>
</dbReference>
<feature type="region of interest" description="Disordered" evidence="5">
    <location>
        <begin position="80"/>
        <end position="99"/>
    </location>
</feature>
<dbReference type="SUPFAM" id="SSF54768">
    <property type="entry name" value="dsRNA-binding domain-like"/>
    <property type="match status" value="3"/>
</dbReference>
<dbReference type="PANTHER" id="PTHR46031">
    <property type="match status" value="1"/>
</dbReference>
<keyword evidence="1" id="KW-0677">Repeat</keyword>
<evidence type="ECO:0000256" key="2">
    <source>
        <dbReference type="ARBA" id="ARBA00022884"/>
    </source>
</evidence>
<dbReference type="Gene3D" id="3.30.160.20">
    <property type="match status" value="3"/>
</dbReference>
<sequence>MNKTRLQELCQKRRWKLPQYTNRRVETGREPRFVASVTVNGLVFESPDAESISVKEAQNKAATVAFEELSAAPAVDAVPSPQLPPAVESLSPRPSTTESNATYKSQLLVYAQKRSKELPEYTTVRVGSPHAPQFKAAVVIDGLTFECPQFFKTVREAEHAAAEVALANLPKEESSQQNLQDELVVPYKTLLQEYTQKSKQLLPVYTTVKDPDSSLILFLSTVEVCGRTFKGVAAKTKKQAEASAAKVALDHLDERKQSPVSSSGSARLPVNGAHSSCSPNMESKLTVPPVSLSPPVRILTKDQDLPGNQTSASLESEPLLANPKIEPIEVTKDCNLDPAAQSNLGLTADSVYSEGPVLAATKDNGNEGIEPPLMCNKIQVYPHNPGSTVPHGAISLPFSDNTWVAVSLDFL</sequence>
<comment type="function">
    <text evidence="3">Binds double-stranded RNA.</text>
</comment>
<evidence type="ECO:0000256" key="3">
    <source>
        <dbReference type="ARBA" id="ARBA00037597"/>
    </source>
</evidence>
<evidence type="ECO:0000256" key="1">
    <source>
        <dbReference type="ARBA" id="ARBA00022737"/>
    </source>
</evidence>
<dbReference type="PROSITE" id="PS50137">
    <property type="entry name" value="DS_RBD"/>
    <property type="match status" value="3"/>
</dbReference>
<feature type="compositionally biased region" description="Polar residues" evidence="5">
    <location>
        <begin position="273"/>
        <end position="283"/>
    </location>
</feature>
<feature type="region of interest" description="Disordered" evidence="5">
    <location>
        <begin position="252"/>
        <end position="289"/>
    </location>
</feature>
<protein>
    <submittedName>
        <fullName evidence="7">Double-stranded RNA-binding protein 1-like protein</fullName>
    </submittedName>
</protein>
<evidence type="ECO:0000313" key="7">
    <source>
        <dbReference type="EMBL" id="KAF3327549.1"/>
    </source>
</evidence>
<keyword evidence="2 4" id="KW-0694">RNA-binding</keyword>
<dbReference type="GO" id="GO:0003723">
    <property type="term" value="F:RNA binding"/>
    <property type="evidence" value="ECO:0007669"/>
    <property type="project" value="UniProtKB-UniRule"/>
</dbReference>
<feature type="domain" description="DRBM" evidence="6">
    <location>
        <begin position="186"/>
        <end position="254"/>
    </location>
</feature>
<gene>
    <name evidence="7" type="ORF">FCM35_KLT07667</name>
</gene>
<evidence type="ECO:0000259" key="6">
    <source>
        <dbReference type="PROSITE" id="PS50137"/>
    </source>
</evidence>